<dbReference type="PANTHER" id="PTHR33180:SF31">
    <property type="entry name" value="POLYPROTEIN PROTEIN"/>
    <property type="match status" value="1"/>
</dbReference>
<reference evidence="3" key="1">
    <citation type="journal article" date="2011" name="Nature">
        <title>Genome sequence and analysis of the tuber crop potato.</title>
        <authorList>
            <consortium name="The Potato Genome Sequencing Consortium"/>
        </authorList>
    </citation>
    <scope>NUCLEOTIDE SEQUENCE [LARGE SCALE GENOMIC DNA]</scope>
    <source>
        <strain evidence="3">cv. DM1-3 516 R44</strain>
    </source>
</reference>
<name>M1D863_SOLTU</name>
<protein>
    <submittedName>
        <fullName evidence="2">Polyprotein protein</fullName>
    </submittedName>
</protein>
<dbReference type="PANTHER" id="PTHR33180">
    <property type="entry name" value="PHOTOSYSTEM II CP43 REACTION CENTER PROTEIN"/>
    <property type="match status" value="1"/>
</dbReference>
<sequence>MFTKPHGPYIPNWLREFYTAYEVLVPQGTRKAATFKQVDYVVVRGKKVKCDSDDINVVLECTENIEDDYQYMIKTKSLETMKKWLAPLLSDGTPRWIEARAPIEKKDLNVAARQRQTSLPFPVLITELCRRARVPRDENKDVEMIPTSSSDIQRIEAEYLKDEMERKKVALVDSFPAMDIETLPAEAVLPTPAPGRSDMSMIFRTVEIPDMPADADMPSATTGDEIRAEEVAVVESEAKTDEEQLGLQEETTYEGLTEFEEAMVDSSM</sequence>
<dbReference type="Gramene" id="PGSC0003DMT400084842">
    <property type="protein sequence ID" value="PGSC0003DMT400084842"/>
    <property type="gene ID" value="PGSC0003DMG400034413"/>
</dbReference>
<keyword evidence="3" id="KW-1185">Reference proteome</keyword>
<dbReference type="InterPro" id="IPR046796">
    <property type="entry name" value="Transposase_32_dom"/>
</dbReference>
<proteinExistence type="predicted"/>
<dbReference type="Proteomes" id="UP000011115">
    <property type="component" value="Unassembled WGS sequence"/>
</dbReference>
<dbReference type="EnsemblPlants" id="PGSC0003DMT400084842">
    <property type="protein sequence ID" value="PGSC0003DMT400084842"/>
    <property type="gene ID" value="PGSC0003DMG400034413"/>
</dbReference>
<dbReference type="InParanoid" id="M1D863"/>
<reference evidence="2" key="2">
    <citation type="submission" date="2015-06" db="UniProtKB">
        <authorList>
            <consortium name="EnsemblPlants"/>
        </authorList>
    </citation>
    <scope>IDENTIFICATION</scope>
    <source>
        <strain evidence="2">DM1-3 516 R44</strain>
    </source>
</reference>
<evidence type="ECO:0000259" key="1">
    <source>
        <dbReference type="Pfam" id="PF20167"/>
    </source>
</evidence>
<feature type="domain" description="Putative plant transposon protein" evidence="1">
    <location>
        <begin position="2"/>
        <end position="113"/>
    </location>
</feature>
<dbReference type="GO" id="GO:0009523">
    <property type="term" value="C:photosystem II"/>
    <property type="evidence" value="ECO:0000318"/>
    <property type="project" value="GO_Central"/>
</dbReference>
<dbReference type="GO" id="GO:0009579">
    <property type="term" value="C:thylakoid"/>
    <property type="evidence" value="ECO:0000318"/>
    <property type="project" value="GO_Central"/>
</dbReference>
<organism evidence="2 3">
    <name type="scientific">Solanum tuberosum</name>
    <name type="common">Potato</name>
    <dbReference type="NCBI Taxonomy" id="4113"/>
    <lineage>
        <taxon>Eukaryota</taxon>
        <taxon>Viridiplantae</taxon>
        <taxon>Streptophyta</taxon>
        <taxon>Embryophyta</taxon>
        <taxon>Tracheophyta</taxon>
        <taxon>Spermatophyta</taxon>
        <taxon>Magnoliopsida</taxon>
        <taxon>eudicotyledons</taxon>
        <taxon>Gunneridae</taxon>
        <taxon>Pentapetalae</taxon>
        <taxon>asterids</taxon>
        <taxon>lamiids</taxon>
        <taxon>Solanales</taxon>
        <taxon>Solanaceae</taxon>
        <taxon>Solanoideae</taxon>
        <taxon>Solaneae</taxon>
        <taxon>Solanum</taxon>
    </lineage>
</organism>
<evidence type="ECO:0000313" key="3">
    <source>
        <dbReference type="Proteomes" id="UP000011115"/>
    </source>
</evidence>
<dbReference type="AlphaFoldDB" id="M1D863"/>
<evidence type="ECO:0000313" key="2">
    <source>
        <dbReference type="EnsemblPlants" id="PGSC0003DMT400084842"/>
    </source>
</evidence>
<dbReference type="HOGENOM" id="CLU_029307_12_0_1"/>
<dbReference type="PaxDb" id="4113-PGSC0003DMT400084842"/>
<dbReference type="Pfam" id="PF20167">
    <property type="entry name" value="Transposase_32"/>
    <property type="match status" value="1"/>
</dbReference>
<accession>M1D863</accession>